<dbReference type="InterPro" id="IPR001360">
    <property type="entry name" value="Glyco_hydro_1"/>
</dbReference>
<dbReference type="Pfam" id="PF00232">
    <property type="entry name" value="Glyco_hydro_1"/>
    <property type="match status" value="1"/>
</dbReference>
<dbReference type="PANTHER" id="PTHR12631">
    <property type="entry name" value="ALPHA-L-IDURONIDASE"/>
    <property type="match status" value="1"/>
</dbReference>
<reference evidence="2" key="1">
    <citation type="journal article" date="2019" name="Int. J. Syst. Evol. Microbiol.">
        <title>The Global Catalogue of Microorganisms (GCM) 10K type strain sequencing project: providing services to taxonomists for standard genome sequencing and annotation.</title>
        <authorList>
            <consortium name="The Broad Institute Genomics Platform"/>
            <consortium name="The Broad Institute Genome Sequencing Center for Infectious Disease"/>
            <person name="Wu L."/>
            <person name="Ma J."/>
        </authorList>
    </citation>
    <scope>NUCLEOTIDE SEQUENCE [LARGE SCALE GENOMIC DNA]</scope>
    <source>
        <strain evidence="2">JCM 17563</strain>
    </source>
</reference>
<protein>
    <submittedName>
        <fullName evidence="1">Family 1 glycosylhydrolase</fullName>
    </submittedName>
</protein>
<dbReference type="EMBL" id="BAABBQ010000001">
    <property type="protein sequence ID" value="GAA4011720.1"/>
    <property type="molecule type" value="Genomic_DNA"/>
</dbReference>
<dbReference type="InterPro" id="IPR017853">
    <property type="entry name" value="GH"/>
</dbReference>
<gene>
    <name evidence="1" type="ORF">GCM10022280_06750</name>
</gene>
<organism evidence="1 2">
    <name type="scientific">Sphingomonas swuensis</name>
    <dbReference type="NCBI Taxonomy" id="977800"/>
    <lineage>
        <taxon>Bacteria</taxon>
        <taxon>Pseudomonadati</taxon>
        <taxon>Pseudomonadota</taxon>
        <taxon>Alphaproteobacteria</taxon>
        <taxon>Sphingomonadales</taxon>
        <taxon>Sphingomonadaceae</taxon>
        <taxon>Sphingomonas</taxon>
    </lineage>
</organism>
<name>A0ABP7SH82_9SPHN</name>
<dbReference type="InterPro" id="IPR051923">
    <property type="entry name" value="Glycosyl_Hydrolase_39"/>
</dbReference>
<comment type="caution">
    <text evidence="1">The sequence shown here is derived from an EMBL/GenBank/DDBJ whole genome shotgun (WGS) entry which is preliminary data.</text>
</comment>
<accession>A0ABP7SH82</accession>
<evidence type="ECO:0000313" key="2">
    <source>
        <dbReference type="Proteomes" id="UP001500235"/>
    </source>
</evidence>
<dbReference type="Proteomes" id="UP001500235">
    <property type="component" value="Unassembled WGS sequence"/>
</dbReference>
<evidence type="ECO:0000313" key="1">
    <source>
        <dbReference type="EMBL" id="GAA4011720.1"/>
    </source>
</evidence>
<sequence length="454" mass="52126">MPADRPAFQSTPPKEAIIANFMFATGIENSIPTINGGRTRVDQMEASNFYNRWKEDFDCVEDIGIEYLRYGPPLHKTFLGPGKYDWEFADLTLNELKRREITPIVDLCHFGVPDWIGNFQNPDFSQQFANYAADFAERYPWVQLYTPVNEMFICAAFSAKYGWWNEQLRTDQGFVTAIKHIVKANVLAMIEILKRRPDAIFIQSESSEYFHADSPAAIGPAEVLNSRRFLTLDLNYGRRVDSEMYEYLLDNGMTKEEYHFFLHNRLKQHCILGNDYYRTNEHRVHADGRTEAAGEVFGYSEITRQYHSRYGLPIMHTETNMREGPTGQEAVQWLWKEWANVLRLRNVGIPTVGFTWYSLTDQVDWDTALREQNGNVNPLGLYDLDRNIRNVGRAYKQLIKDWRDVLPASSVCLAVPVKPIGQDCWPPIGNSVPNQAEIKGLAISDGGQHSTEAA</sequence>
<keyword evidence="2" id="KW-1185">Reference proteome</keyword>
<proteinExistence type="predicted"/>
<dbReference type="Gene3D" id="3.20.20.80">
    <property type="entry name" value="Glycosidases"/>
    <property type="match status" value="1"/>
</dbReference>
<dbReference type="SUPFAM" id="SSF51445">
    <property type="entry name" value="(Trans)glycosidases"/>
    <property type="match status" value="1"/>
</dbReference>
<dbReference type="PANTHER" id="PTHR12631:SF10">
    <property type="entry name" value="BETA-XYLOSIDASE-LIKE PROTEIN-RELATED"/>
    <property type="match status" value="1"/>
</dbReference>